<dbReference type="RefSeq" id="WP_039143466.1">
    <property type="nucleotide sequence ID" value="NZ_JOJZ01000009.1"/>
</dbReference>
<proteinExistence type="predicted"/>
<keyword evidence="2" id="KW-1185">Reference proteome</keyword>
<dbReference type="Proteomes" id="UP000031397">
    <property type="component" value="Unassembled WGS sequence"/>
</dbReference>
<dbReference type="Pfam" id="PF11148">
    <property type="entry name" value="DUF2922"/>
    <property type="match status" value="1"/>
</dbReference>
<evidence type="ECO:0008006" key="3">
    <source>
        <dbReference type="Google" id="ProtNLM"/>
    </source>
</evidence>
<dbReference type="PATRIC" id="fig|1614.7.peg.304"/>
<dbReference type="EMBL" id="JOJZ01000009">
    <property type="protein sequence ID" value="KID42385.1"/>
    <property type="molecule type" value="Genomic_DNA"/>
</dbReference>
<dbReference type="OrthoDB" id="2323347at2"/>
<evidence type="ECO:0000313" key="1">
    <source>
        <dbReference type="EMBL" id="KID42385.1"/>
    </source>
</evidence>
<name>A0A0C1LZT3_9LACO</name>
<gene>
    <name evidence="1" type="ORF">LfDm3_0314</name>
</gene>
<dbReference type="InterPro" id="IPR021321">
    <property type="entry name" value="DUF2922"/>
</dbReference>
<accession>A0A0C1LZT3</accession>
<organism evidence="1 2">
    <name type="scientific">Fructilactobacillus fructivorans</name>
    <dbReference type="NCBI Taxonomy" id="1614"/>
    <lineage>
        <taxon>Bacteria</taxon>
        <taxon>Bacillati</taxon>
        <taxon>Bacillota</taxon>
        <taxon>Bacilli</taxon>
        <taxon>Lactobacillales</taxon>
        <taxon>Lactobacillaceae</taxon>
        <taxon>Fructilactobacillus</taxon>
    </lineage>
</organism>
<comment type="caution">
    <text evidence="1">The sequence shown here is derived from an EMBL/GenBank/DDBJ whole genome shotgun (WGS) entry which is preliminary data.</text>
</comment>
<dbReference type="AlphaFoldDB" id="A0A0C1LZT3"/>
<reference evidence="1 2" key="1">
    <citation type="submission" date="2014-06" db="EMBL/GenBank/DDBJ databases">
        <title>Functional and comparative genomic analyses of the Drosophila gut microbiota identify candidate symbiosis factors.</title>
        <authorList>
            <person name="Newell P.D."/>
            <person name="Chaston J.M."/>
            <person name="Douglas A.E."/>
        </authorList>
    </citation>
    <scope>NUCLEOTIDE SEQUENCE [LARGE SCALE GENOMIC DNA]</scope>
    <source>
        <strain evidence="1 2">DmCS_002</strain>
    </source>
</reference>
<sequence>MRNLELVFKSDENKVKTIKLSYASSTLGEAVVKNAMDRIAKLEMFQKDGMNLYNTPVCARYVEIKKYPIYQAPVPATK</sequence>
<protein>
    <recommendedName>
        <fullName evidence="3">DUF2922 domain-containing protein</fullName>
    </recommendedName>
</protein>
<dbReference type="GeneID" id="74913003"/>
<evidence type="ECO:0000313" key="2">
    <source>
        <dbReference type="Proteomes" id="UP000031397"/>
    </source>
</evidence>